<dbReference type="SUPFAM" id="SSF110849">
    <property type="entry name" value="ParB/Sulfiredoxin"/>
    <property type="match status" value="1"/>
</dbReference>
<dbReference type="FunFam" id="1.10.10.2830:FF:000001">
    <property type="entry name" value="Chromosome partitioning protein ParB"/>
    <property type="match status" value="1"/>
</dbReference>
<protein>
    <recommendedName>
        <fullName evidence="4">ParB-like N-terminal domain-containing protein</fullName>
    </recommendedName>
</protein>
<dbReference type="GO" id="GO:0003677">
    <property type="term" value="F:DNA binding"/>
    <property type="evidence" value="ECO:0007669"/>
    <property type="project" value="UniProtKB-KW"/>
</dbReference>
<dbReference type="InterPro" id="IPR050336">
    <property type="entry name" value="Chromosome_partition/occlusion"/>
</dbReference>
<dbReference type="GO" id="GO:0005694">
    <property type="term" value="C:chromosome"/>
    <property type="evidence" value="ECO:0007669"/>
    <property type="project" value="TreeGrafter"/>
</dbReference>
<dbReference type="AlphaFoldDB" id="A0A1F8FFC7"/>
<dbReference type="SMART" id="SM00470">
    <property type="entry name" value="ParB"/>
    <property type="match status" value="1"/>
</dbReference>
<organism evidence="5 6">
    <name type="scientific">Candidatus Yanofskybacteria bacterium RIFCSPHIGHO2_02_FULL_43_15c</name>
    <dbReference type="NCBI Taxonomy" id="1802679"/>
    <lineage>
        <taxon>Bacteria</taxon>
        <taxon>Candidatus Yanofskyibacteriota</taxon>
    </lineage>
</organism>
<evidence type="ECO:0000313" key="6">
    <source>
        <dbReference type="Proteomes" id="UP000178197"/>
    </source>
</evidence>
<dbReference type="FunFam" id="3.90.1530.30:FF:000001">
    <property type="entry name" value="Chromosome partitioning protein ParB"/>
    <property type="match status" value="1"/>
</dbReference>
<comment type="similarity">
    <text evidence="1">Belongs to the ParB family.</text>
</comment>
<dbReference type="GO" id="GO:0007059">
    <property type="term" value="P:chromosome segregation"/>
    <property type="evidence" value="ECO:0007669"/>
    <property type="project" value="UniProtKB-KW"/>
</dbReference>
<dbReference type="Gene3D" id="1.10.10.2830">
    <property type="match status" value="1"/>
</dbReference>
<dbReference type="NCBIfam" id="TIGR00180">
    <property type="entry name" value="parB_part"/>
    <property type="match status" value="1"/>
</dbReference>
<name>A0A1F8FFC7_9BACT</name>
<dbReference type="InterPro" id="IPR004437">
    <property type="entry name" value="ParB/RepB/Spo0J"/>
</dbReference>
<dbReference type="InterPro" id="IPR003115">
    <property type="entry name" value="ParB_N"/>
</dbReference>
<reference evidence="5 6" key="1">
    <citation type="journal article" date="2016" name="Nat. Commun.">
        <title>Thousands of microbial genomes shed light on interconnected biogeochemical processes in an aquifer system.</title>
        <authorList>
            <person name="Anantharaman K."/>
            <person name="Brown C.T."/>
            <person name="Hug L.A."/>
            <person name="Sharon I."/>
            <person name="Castelle C.J."/>
            <person name="Probst A.J."/>
            <person name="Thomas B.C."/>
            <person name="Singh A."/>
            <person name="Wilkins M.J."/>
            <person name="Karaoz U."/>
            <person name="Brodie E.L."/>
            <person name="Williams K.H."/>
            <person name="Hubbard S.S."/>
            <person name="Banfield J.F."/>
        </authorList>
    </citation>
    <scope>NUCLEOTIDE SEQUENCE [LARGE SCALE GENOMIC DNA]</scope>
</reference>
<evidence type="ECO:0000256" key="2">
    <source>
        <dbReference type="ARBA" id="ARBA00022829"/>
    </source>
</evidence>
<comment type="caution">
    <text evidence="5">The sequence shown here is derived from an EMBL/GenBank/DDBJ whole genome shotgun (WGS) entry which is preliminary data.</text>
</comment>
<evidence type="ECO:0000256" key="1">
    <source>
        <dbReference type="ARBA" id="ARBA00006295"/>
    </source>
</evidence>
<evidence type="ECO:0000256" key="3">
    <source>
        <dbReference type="ARBA" id="ARBA00023125"/>
    </source>
</evidence>
<dbReference type="Proteomes" id="UP000178197">
    <property type="component" value="Unassembled WGS sequence"/>
</dbReference>
<dbReference type="Pfam" id="PF17762">
    <property type="entry name" value="HTH_ParB"/>
    <property type="match status" value="1"/>
</dbReference>
<sequence>MKKLFGLGKGLNSLIPSRNNKPGESRESVFYVETHKVKPNPNQPRKDFNKDGLEDLAASIKKYGILQPILVTKEERDTQRGLEVEYQLVAGERRWRAARLLNLPHVPVIIKDSVMEDKVKLELALVENLQREDLNAMEEAEAFTRLQSDFNLTQKEIAERVGKSREVVANSLRLLGLPSEVKESLRARKISRTHARTLLAFKDTNQQKEMFRRILTGGLGTKDLEEAASATGNNRSGIKKESRFVELEKNLAKSLGTLVFIKNGDKGGRIVIKFTDLGELNKIVKTILD</sequence>
<feature type="domain" description="ParB-like N-terminal" evidence="4">
    <location>
        <begin position="30"/>
        <end position="129"/>
    </location>
</feature>
<dbReference type="InterPro" id="IPR036086">
    <property type="entry name" value="ParB/Sulfiredoxin_sf"/>
</dbReference>
<gene>
    <name evidence="5" type="ORF">A3C71_00185</name>
</gene>
<keyword evidence="3" id="KW-0238">DNA-binding</keyword>
<accession>A0A1F8FFC7</accession>
<dbReference type="CDD" id="cd16393">
    <property type="entry name" value="SPO0J_N"/>
    <property type="match status" value="1"/>
</dbReference>
<dbReference type="Pfam" id="PF02195">
    <property type="entry name" value="ParB_N"/>
    <property type="match status" value="1"/>
</dbReference>
<dbReference type="Pfam" id="PF23552">
    <property type="entry name" value="ParB_C"/>
    <property type="match status" value="1"/>
</dbReference>
<keyword evidence="2" id="KW-0159">Chromosome partition</keyword>
<dbReference type="InterPro" id="IPR057240">
    <property type="entry name" value="ParB_dimer_C"/>
</dbReference>
<dbReference type="SUPFAM" id="SSF109709">
    <property type="entry name" value="KorB DNA-binding domain-like"/>
    <property type="match status" value="1"/>
</dbReference>
<dbReference type="EMBL" id="MGJT01000026">
    <property type="protein sequence ID" value="OGN11904.1"/>
    <property type="molecule type" value="Genomic_DNA"/>
</dbReference>
<dbReference type="InterPro" id="IPR041468">
    <property type="entry name" value="HTH_ParB/Spo0J"/>
</dbReference>
<dbReference type="PANTHER" id="PTHR33375:SF1">
    <property type="entry name" value="CHROMOSOME-PARTITIONING PROTEIN PARB-RELATED"/>
    <property type="match status" value="1"/>
</dbReference>
<dbReference type="PANTHER" id="PTHR33375">
    <property type="entry name" value="CHROMOSOME-PARTITIONING PROTEIN PARB-RELATED"/>
    <property type="match status" value="1"/>
</dbReference>
<evidence type="ECO:0000313" key="5">
    <source>
        <dbReference type="EMBL" id="OGN11904.1"/>
    </source>
</evidence>
<proteinExistence type="inferred from homology"/>
<evidence type="ECO:0000259" key="4">
    <source>
        <dbReference type="SMART" id="SM00470"/>
    </source>
</evidence>
<dbReference type="Gene3D" id="3.90.1530.30">
    <property type="match status" value="1"/>
</dbReference>